<dbReference type="PIRSF" id="PIRSF016262">
    <property type="entry name" value="LPLase"/>
    <property type="match status" value="1"/>
</dbReference>
<dbReference type="PROSITE" id="PS01313">
    <property type="entry name" value="LIPB"/>
    <property type="match status" value="1"/>
</dbReference>
<dbReference type="HAMAP" id="MF_00013">
    <property type="entry name" value="LipB"/>
    <property type="match status" value="1"/>
</dbReference>
<evidence type="ECO:0000256" key="6">
    <source>
        <dbReference type="PIRNR" id="PIRNR016262"/>
    </source>
</evidence>
<dbReference type="NCBIfam" id="NF010925">
    <property type="entry name" value="PRK14345.1"/>
    <property type="match status" value="1"/>
</dbReference>
<evidence type="ECO:0000256" key="8">
    <source>
        <dbReference type="PIRSR" id="PIRSR016262-2"/>
    </source>
</evidence>
<dbReference type="SUPFAM" id="SSF55681">
    <property type="entry name" value="Class II aaRS and biotin synthetases"/>
    <property type="match status" value="1"/>
</dbReference>
<feature type="binding site" evidence="5 8">
    <location>
        <begin position="144"/>
        <end position="146"/>
    </location>
    <ligand>
        <name>substrate</name>
    </ligand>
</feature>
<dbReference type="EMBL" id="JSWE01000139">
    <property type="protein sequence ID" value="KIE04863.1"/>
    <property type="molecule type" value="Genomic_DNA"/>
</dbReference>
<dbReference type="PATRIC" id="fig|86105.3.peg.1351"/>
<dbReference type="PROSITE" id="PS51733">
    <property type="entry name" value="BPL_LPL_CATALYTIC"/>
    <property type="match status" value="1"/>
</dbReference>
<comment type="similarity">
    <text evidence="5 6">Belongs to the LipB family.</text>
</comment>
<comment type="function">
    <text evidence="4 5 6">Catalyzes the transfer of endogenously produced octanoic acid from octanoyl-acyl-carrier-protein onto the lipoyl domains of lipoate-dependent enzymes. Lipoyl-ACP can also act as a substrate although octanoyl-ACP is likely to be the physiological substrate.</text>
</comment>
<sequence>MPYPLDQIYSKTLINYPDALAKMEFLAQEISEQKRNSTLWLLQHPPIYTAGSGAQREDLIEEKFPVYQSGRGGKYTYHDPGQRIVYLMINLKQIQTQPDIREFIKRLENSAITTFKEIGINTFLKEGLIGIWTKKDGIDHKIAAIGIRVKRWVTYHGIAFNISPKLTNFSGIIPCGIKEYGVTSLSDLGVNVSFTEFDQIFVKHFCASFNFYLSENYENG</sequence>
<evidence type="ECO:0000313" key="11">
    <source>
        <dbReference type="EMBL" id="KIE04863.1"/>
    </source>
</evidence>
<protein>
    <recommendedName>
        <fullName evidence="5 6">Octanoyltransferase</fullName>
        <ecNumber evidence="5 6">2.3.1.181</ecNumber>
    </recommendedName>
    <alternativeName>
        <fullName evidence="5">Lipoate-protein ligase B</fullName>
    </alternativeName>
    <alternativeName>
        <fullName evidence="5">Lipoyl/octanoyl transferase</fullName>
    </alternativeName>
    <alternativeName>
        <fullName evidence="5">Octanoyl-[acyl-carrier-protein]-protein N-octanoyltransferase</fullName>
    </alternativeName>
</protein>
<dbReference type="UniPathway" id="UPA00538">
    <property type="reaction ID" value="UER00592"/>
</dbReference>
<comment type="caution">
    <text evidence="11">The sequence shown here is derived from an EMBL/GenBank/DDBJ whole genome shotgun (WGS) entry which is preliminary data.</text>
</comment>
<dbReference type="STRING" id="86105.NF27_FN00120"/>
<dbReference type="CDD" id="cd16444">
    <property type="entry name" value="LipB"/>
    <property type="match status" value="1"/>
</dbReference>
<keyword evidence="12" id="KW-1185">Reference proteome</keyword>
<dbReference type="GO" id="GO:0033819">
    <property type="term" value="F:lipoyl(octanoyl) transferase activity"/>
    <property type="evidence" value="ECO:0007669"/>
    <property type="project" value="UniProtKB-EC"/>
</dbReference>
<dbReference type="Pfam" id="PF21948">
    <property type="entry name" value="LplA-B_cat"/>
    <property type="match status" value="1"/>
</dbReference>
<evidence type="ECO:0000256" key="7">
    <source>
        <dbReference type="PIRSR" id="PIRSR016262-1"/>
    </source>
</evidence>
<feature type="binding site" evidence="5 8">
    <location>
        <begin position="71"/>
        <end position="78"/>
    </location>
    <ligand>
        <name>substrate</name>
    </ligand>
</feature>
<dbReference type="NCBIfam" id="TIGR00214">
    <property type="entry name" value="lipB"/>
    <property type="match status" value="1"/>
</dbReference>
<organism evidence="11 12">
    <name type="scientific">Candidatus Jidaibacter acanthamoebae</name>
    <dbReference type="NCBI Taxonomy" id="86105"/>
    <lineage>
        <taxon>Bacteria</taxon>
        <taxon>Pseudomonadati</taxon>
        <taxon>Pseudomonadota</taxon>
        <taxon>Alphaproteobacteria</taxon>
        <taxon>Rickettsiales</taxon>
        <taxon>Candidatus Midichloriaceae</taxon>
        <taxon>Candidatus Jidaibacter</taxon>
    </lineage>
</organism>
<dbReference type="NCBIfam" id="NF010921">
    <property type="entry name" value="PRK14341.1"/>
    <property type="match status" value="1"/>
</dbReference>
<gene>
    <name evidence="11" type="primary">lipB_2</name>
    <name evidence="5" type="synonym">lipB</name>
    <name evidence="11" type="ORF">NF27_FN00120</name>
</gene>
<evidence type="ECO:0000256" key="1">
    <source>
        <dbReference type="ARBA" id="ARBA00004821"/>
    </source>
</evidence>
<comment type="subcellular location">
    <subcellularLocation>
        <location evidence="5">Cytoplasm</location>
    </subcellularLocation>
</comment>
<proteinExistence type="inferred from homology"/>
<dbReference type="GO" id="GO:0005737">
    <property type="term" value="C:cytoplasm"/>
    <property type="evidence" value="ECO:0007669"/>
    <property type="project" value="UniProtKB-SubCell"/>
</dbReference>
<keyword evidence="2 5" id="KW-0808">Transferase</keyword>
<evidence type="ECO:0000256" key="4">
    <source>
        <dbReference type="ARBA" id="ARBA00024732"/>
    </source>
</evidence>
<dbReference type="PANTHER" id="PTHR10993">
    <property type="entry name" value="OCTANOYLTRANSFERASE"/>
    <property type="match status" value="1"/>
</dbReference>
<dbReference type="OrthoDB" id="9787061at2"/>
<evidence type="ECO:0000256" key="2">
    <source>
        <dbReference type="ARBA" id="ARBA00022679"/>
    </source>
</evidence>
<dbReference type="PANTHER" id="PTHR10993:SF7">
    <property type="entry name" value="LIPOYLTRANSFERASE 2, MITOCHONDRIAL-RELATED"/>
    <property type="match status" value="1"/>
</dbReference>
<dbReference type="Gene3D" id="3.30.930.10">
    <property type="entry name" value="Bira Bifunctional Protein, Domain 2"/>
    <property type="match status" value="1"/>
</dbReference>
<evidence type="ECO:0000259" key="10">
    <source>
        <dbReference type="PROSITE" id="PS51733"/>
    </source>
</evidence>
<dbReference type="InterPro" id="IPR004143">
    <property type="entry name" value="BPL_LPL_catalytic"/>
</dbReference>
<accession>A0A0C1QL68</accession>
<feature type="active site" description="Acyl-thioester intermediate" evidence="5 7">
    <location>
        <position position="175"/>
    </location>
</feature>
<evidence type="ECO:0000256" key="3">
    <source>
        <dbReference type="ARBA" id="ARBA00023315"/>
    </source>
</evidence>
<dbReference type="Proteomes" id="UP000031258">
    <property type="component" value="Unassembled WGS sequence"/>
</dbReference>
<feature type="domain" description="BPL/LPL catalytic" evidence="10">
    <location>
        <begin position="33"/>
        <end position="213"/>
    </location>
</feature>
<feature type="binding site" evidence="5 8">
    <location>
        <begin position="157"/>
        <end position="159"/>
    </location>
    <ligand>
        <name>substrate</name>
    </ligand>
</feature>
<dbReference type="AlphaFoldDB" id="A0A0C1QL68"/>
<dbReference type="RefSeq" id="WP_039457539.1">
    <property type="nucleotide sequence ID" value="NZ_JSWE01000139.1"/>
</dbReference>
<keyword evidence="5" id="KW-0963">Cytoplasm</keyword>
<feature type="site" description="Lowers pKa of active site Cys" evidence="5 9">
    <location>
        <position position="141"/>
    </location>
</feature>
<name>A0A0C1QL68_9RICK</name>
<evidence type="ECO:0000256" key="5">
    <source>
        <dbReference type="HAMAP-Rule" id="MF_00013"/>
    </source>
</evidence>
<dbReference type="InterPro" id="IPR000544">
    <property type="entry name" value="Octanoyltransferase"/>
</dbReference>
<keyword evidence="3 5" id="KW-0012">Acyltransferase</keyword>
<dbReference type="EC" id="2.3.1.181" evidence="5 6"/>
<dbReference type="InterPro" id="IPR045864">
    <property type="entry name" value="aa-tRNA-synth_II/BPL/LPL"/>
</dbReference>
<dbReference type="InterPro" id="IPR020605">
    <property type="entry name" value="Octanoyltransferase_CS"/>
</dbReference>
<evidence type="ECO:0000313" key="12">
    <source>
        <dbReference type="Proteomes" id="UP000031258"/>
    </source>
</evidence>
<comment type="catalytic activity">
    <reaction evidence="5 6">
        <text>octanoyl-[ACP] + L-lysyl-[protein] = N(6)-octanoyl-L-lysyl-[protein] + holo-[ACP] + H(+)</text>
        <dbReference type="Rhea" id="RHEA:17665"/>
        <dbReference type="Rhea" id="RHEA-COMP:9636"/>
        <dbReference type="Rhea" id="RHEA-COMP:9685"/>
        <dbReference type="Rhea" id="RHEA-COMP:9752"/>
        <dbReference type="Rhea" id="RHEA-COMP:9928"/>
        <dbReference type="ChEBI" id="CHEBI:15378"/>
        <dbReference type="ChEBI" id="CHEBI:29969"/>
        <dbReference type="ChEBI" id="CHEBI:64479"/>
        <dbReference type="ChEBI" id="CHEBI:78463"/>
        <dbReference type="ChEBI" id="CHEBI:78809"/>
        <dbReference type="EC" id="2.3.1.181"/>
    </reaction>
</comment>
<comment type="miscellaneous">
    <text evidence="5">In the reaction, the free carboxyl group of octanoic acid is attached via an amide linkage to the epsilon-amino group of a specific lysine residue of lipoyl domains of lipoate-dependent enzymes.</text>
</comment>
<comment type="pathway">
    <text evidence="1 5 6">Protein modification; protein lipoylation via endogenous pathway; protein N(6)-(lipoyl)lysine from octanoyl-[acyl-carrier-protein]: step 1/2.</text>
</comment>
<evidence type="ECO:0000256" key="9">
    <source>
        <dbReference type="PIRSR" id="PIRSR016262-3"/>
    </source>
</evidence>
<dbReference type="GO" id="GO:0009249">
    <property type="term" value="P:protein lipoylation"/>
    <property type="evidence" value="ECO:0007669"/>
    <property type="project" value="InterPro"/>
</dbReference>
<reference evidence="11 12" key="1">
    <citation type="submission" date="2014-11" db="EMBL/GenBank/DDBJ databases">
        <title>A Rickettsiales Symbiont of Amoebae With Ancient Features.</title>
        <authorList>
            <person name="Schulz F."/>
            <person name="Martijn J."/>
            <person name="Wascher F."/>
            <person name="Kostanjsek R."/>
            <person name="Ettema T.J."/>
            <person name="Horn M."/>
        </authorList>
    </citation>
    <scope>NUCLEOTIDE SEQUENCE [LARGE SCALE GENOMIC DNA]</scope>
    <source>
        <strain evidence="11 12">UWC36</strain>
    </source>
</reference>